<protein>
    <recommendedName>
        <fullName evidence="2">Immunity protein 35 domain-containing protein</fullName>
    </recommendedName>
</protein>
<dbReference type="Proteomes" id="UP000053244">
    <property type="component" value="Unassembled WGS sequence"/>
</dbReference>
<accession>A0A0X3V9I0</accession>
<dbReference type="Pfam" id="PF15567">
    <property type="entry name" value="Imm35"/>
    <property type="match status" value="1"/>
</dbReference>
<proteinExistence type="predicted"/>
<comment type="caution">
    <text evidence="3">The sequence shown here is derived from an EMBL/GenBank/DDBJ whole genome shotgun (WGS) entry which is preliminary data.</text>
</comment>
<dbReference type="EMBL" id="LLZH01000013">
    <property type="protein sequence ID" value="KUL41400.1"/>
    <property type="molecule type" value="Genomic_DNA"/>
</dbReference>
<name>A0A0X3V9I0_9ACTN</name>
<evidence type="ECO:0000313" key="3">
    <source>
        <dbReference type="EMBL" id="KUL41400.1"/>
    </source>
</evidence>
<organism evidence="3 4">
    <name type="scientific">Actinoplanes awajinensis subsp. mycoplanecinus</name>
    <dbReference type="NCBI Taxonomy" id="135947"/>
    <lineage>
        <taxon>Bacteria</taxon>
        <taxon>Bacillati</taxon>
        <taxon>Actinomycetota</taxon>
        <taxon>Actinomycetes</taxon>
        <taxon>Micromonosporales</taxon>
        <taxon>Micromonosporaceae</taxon>
        <taxon>Actinoplanes</taxon>
    </lineage>
</organism>
<dbReference type="AlphaFoldDB" id="A0A0X3V9I0"/>
<sequence length="150" mass="16973">MELAEARMRRDRESRPASAPELAVSEVEEHELGWIVHWASVDYLRTGDPQYRLGGGPYLVDRYDQSVHTIGTVASVTGDWVWRYVEQVWQVTLLDVLAERVRQVLSDEGFLSAMRHLRRTAPALTPAQAKIYVTCVEDGIELPPELVGLT</sequence>
<feature type="region of interest" description="Disordered" evidence="1">
    <location>
        <begin position="1"/>
        <end position="22"/>
    </location>
</feature>
<evidence type="ECO:0000313" key="4">
    <source>
        <dbReference type="Proteomes" id="UP000053244"/>
    </source>
</evidence>
<reference evidence="3 4" key="1">
    <citation type="submission" date="2015-10" db="EMBL/GenBank/DDBJ databases">
        <authorList>
            <person name="Gilbert D.G."/>
        </authorList>
    </citation>
    <scope>NUCLEOTIDE SEQUENCE [LARGE SCALE GENOMIC DNA]</scope>
    <source>
        <strain evidence="3 4">NRRL B-16712</strain>
    </source>
</reference>
<evidence type="ECO:0000259" key="2">
    <source>
        <dbReference type="Pfam" id="PF15567"/>
    </source>
</evidence>
<evidence type="ECO:0000256" key="1">
    <source>
        <dbReference type="SAM" id="MobiDB-lite"/>
    </source>
</evidence>
<feature type="domain" description="Immunity protein 35" evidence="2">
    <location>
        <begin position="15"/>
        <end position="76"/>
    </location>
</feature>
<feature type="compositionally biased region" description="Basic and acidic residues" evidence="1">
    <location>
        <begin position="1"/>
        <end position="15"/>
    </location>
</feature>
<keyword evidence="4" id="KW-1185">Reference proteome</keyword>
<gene>
    <name evidence="3" type="ORF">ADL15_03885</name>
</gene>
<dbReference type="InterPro" id="IPR029082">
    <property type="entry name" value="Imm35"/>
</dbReference>